<keyword evidence="7" id="KW-0804">Transcription</keyword>
<evidence type="ECO:0000256" key="5">
    <source>
        <dbReference type="ARBA" id="ARBA00023125"/>
    </source>
</evidence>
<keyword evidence="5" id="KW-0238">DNA-binding</keyword>
<dbReference type="SUPFAM" id="SSF46774">
    <property type="entry name" value="ARID-like"/>
    <property type="match status" value="1"/>
</dbReference>
<dbReference type="AlphaFoldDB" id="A0A3B3Q497"/>
<dbReference type="STRING" id="1676925.ENSPKIP00000000983"/>
<evidence type="ECO:0000256" key="9">
    <source>
        <dbReference type="SAM" id="MobiDB-lite"/>
    </source>
</evidence>
<dbReference type="InterPro" id="IPR051232">
    <property type="entry name" value="ARID/SWI1_ChromRemod"/>
</dbReference>
<evidence type="ECO:0000256" key="3">
    <source>
        <dbReference type="ARBA" id="ARBA00013841"/>
    </source>
</evidence>
<evidence type="ECO:0000313" key="11">
    <source>
        <dbReference type="Ensembl" id="ENSPKIP00000000983.1"/>
    </source>
</evidence>
<dbReference type="GeneTree" id="ENSGT00940000163584"/>
<dbReference type="InterPro" id="IPR036431">
    <property type="entry name" value="ARID_dom_sf"/>
</dbReference>
<dbReference type="InterPro" id="IPR030408">
    <property type="entry name" value="ARID5B_ARID/BRIGHT_DNA-bd"/>
</dbReference>
<evidence type="ECO:0000256" key="4">
    <source>
        <dbReference type="ARBA" id="ARBA00023015"/>
    </source>
</evidence>
<dbReference type="Gene3D" id="2.30.30.490">
    <property type="match status" value="1"/>
</dbReference>
<protein>
    <recommendedName>
        <fullName evidence="3">AT-rich interactive domain-containing protein 5B</fullName>
    </recommendedName>
</protein>
<comment type="subcellular location">
    <subcellularLocation>
        <location evidence="1">Nucleus</location>
    </subcellularLocation>
</comment>
<dbReference type="InterPro" id="IPR043151">
    <property type="entry name" value="BAH_sf"/>
</dbReference>
<evidence type="ECO:0000259" key="10">
    <source>
        <dbReference type="PROSITE" id="PS51011"/>
    </source>
</evidence>
<feature type="region of interest" description="Disordered" evidence="9">
    <location>
        <begin position="1003"/>
        <end position="1038"/>
    </location>
</feature>
<dbReference type="Pfam" id="PF01388">
    <property type="entry name" value="ARID"/>
    <property type="match status" value="1"/>
</dbReference>
<dbReference type="Ensembl" id="ENSPKIT00000024888.1">
    <property type="protein sequence ID" value="ENSPKIP00000000983.1"/>
    <property type="gene ID" value="ENSPKIG00000019439.1"/>
</dbReference>
<dbReference type="PROSITE" id="PS51011">
    <property type="entry name" value="ARID"/>
    <property type="match status" value="1"/>
</dbReference>
<feature type="compositionally biased region" description="Basic and acidic residues" evidence="9">
    <location>
        <begin position="450"/>
        <end position="468"/>
    </location>
</feature>
<dbReference type="PANTHER" id="PTHR13964:SF37">
    <property type="entry name" value="AT-RICH INTERACTIVE DOMAIN-CONTAINING PROTEIN 5B"/>
    <property type="match status" value="1"/>
</dbReference>
<evidence type="ECO:0000256" key="8">
    <source>
        <dbReference type="ARBA" id="ARBA00023242"/>
    </source>
</evidence>
<dbReference type="FunFam" id="1.10.150.60:FF:000004">
    <property type="entry name" value="AT-rich interactive domain-containing protein 5B"/>
    <property type="match status" value="1"/>
</dbReference>
<feature type="region of interest" description="Disordered" evidence="9">
    <location>
        <begin position="423"/>
        <end position="500"/>
    </location>
</feature>
<keyword evidence="8" id="KW-0539">Nucleus</keyword>
<dbReference type="PANTHER" id="PTHR13964">
    <property type="entry name" value="RBP-RELATED"/>
    <property type="match status" value="1"/>
</dbReference>
<dbReference type="OrthoDB" id="1938591at2759"/>
<keyword evidence="12" id="KW-1185">Reference proteome</keyword>
<evidence type="ECO:0000256" key="1">
    <source>
        <dbReference type="ARBA" id="ARBA00004123"/>
    </source>
</evidence>
<evidence type="ECO:0000256" key="6">
    <source>
        <dbReference type="ARBA" id="ARBA00023159"/>
    </source>
</evidence>
<keyword evidence="4" id="KW-0805">Transcription regulation</keyword>
<comment type="similarity">
    <text evidence="2">Belongs to the ARID5B family.</text>
</comment>
<reference evidence="11" key="1">
    <citation type="submission" date="2025-08" db="UniProtKB">
        <authorList>
            <consortium name="Ensembl"/>
        </authorList>
    </citation>
    <scope>IDENTIFICATION</scope>
</reference>
<evidence type="ECO:0000256" key="7">
    <source>
        <dbReference type="ARBA" id="ARBA00023163"/>
    </source>
</evidence>
<accession>A0A3B3Q497</accession>
<dbReference type="GO" id="GO:0000976">
    <property type="term" value="F:transcription cis-regulatory region binding"/>
    <property type="evidence" value="ECO:0007669"/>
    <property type="project" value="TreeGrafter"/>
</dbReference>
<dbReference type="CDD" id="cd16885">
    <property type="entry name" value="ARID_ARID5B"/>
    <property type="match status" value="1"/>
</dbReference>
<dbReference type="KEGG" id="pki:111859464"/>
<evidence type="ECO:0000256" key="2">
    <source>
        <dbReference type="ARBA" id="ARBA00010608"/>
    </source>
</evidence>
<dbReference type="GO" id="GO:0005634">
    <property type="term" value="C:nucleus"/>
    <property type="evidence" value="ECO:0007669"/>
    <property type="project" value="UniProtKB-SubCell"/>
</dbReference>
<dbReference type="Gene3D" id="1.10.150.60">
    <property type="entry name" value="ARID DNA-binding domain"/>
    <property type="match status" value="1"/>
</dbReference>
<name>A0A3B3Q497_9TELE</name>
<dbReference type="SMART" id="SM00501">
    <property type="entry name" value="BRIGHT"/>
    <property type="match status" value="1"/>
</dbReference>
<feature type="domain" description="ARID" evidence="10">
    <location>
        <begin position="325"/>
        <end position="417"/>
    </location>
</feature>
<dbReference type="SMART" id="SM01014">
    <property type="entry name" value="ARID"/>
    <property type="match status" value="1"/>
</dbReference>
<evidence type="ECO:0000313" key="12">
    <source>
        <dbReference type="Proteomes" id="UP000261540"/>
    </source>
</evidence>
<sequence>MQNVEMEPNSLKWVGSPCALQGPRILYKAFKFHLNGKPRILSLGDFFFVRCEPEDPICIAELQLLWEEKTSKQLLSSSKLYFLPEDTPRGRAVSHGEDEIIAASEKVVVKLENLAKWTMSDFSEWKYGLEAMALKPSIVKELRQNGQKQVLHKYRESTLNSGLNFKDVLNEKAELGEDEERVLVLSYPQYCRYRSVIARLREWPSSLVIEHVLLALGGIVSIGSTHIFYCRETFNHPTLPENGNVCDKFGPSLKGRLRKNKLPLSQQHRAQGLCGTKEASNAEDKATVKAKTESKAFVTKPKNSSACKKVFAVKKSKLGAGKEAHVDEQAFLVALYKFMKERKTPIERIPYLGFKQINLWTMFQAAQKLGGYELITARRQWKNVYNALGGNPGSTSAATCTRRHYERLILPYEKYIKGEDGKPIAQVKPRKQECDIQDSGSKARAVITKHTKDEHQPEPKTDSFHSEKGLSSSQVPDNTEESQEFWQPPEMGNEKEEELHLPDKNKTEDIYVQAMTPLSPAFSVENGPSKHLSKDNSFQYSLEHREECEFLERHGYKVLENSSGLCQGINLSLHQGKEQWQCSHPEYNIHKKQDLTVNRKTPSHVDMVLPTLKSKLLPTLKSKPLPTLKSKLLPTLKSKPLPTLKSKPLHSPTACNTLANETDLPSKEESCFSHLPILYPKGNLGIMSPLAKKKLLSQVTGTSFANNYSFGSALLMVNNKCITKSPVELLPVEDSHVSCVEAVVVKRPSVIQHAHSFKPPGVEERRLTYEDLKTDLCRICKPSQFHLQKNPTIDSYPLSTNVLKNMEKTGDNQKLYDSHAPNIFGNVHSCPHLHSIYQQTEYHMFKEPLTKYWKRKLFSGDCNITQMSYPNSQHDSIILDHDGLLNKNEKIAPEDQPRDLSLPKDSIHESSSFKAHSIAHPDLKYPPLLSKNGQQTSSLDYHPEVCHISPVTISSQEKATETLQEYPDKEDDIVTLKMEELVQPILNTKCNMQNIAATRPLKRYQQDSENGVPEKKMRAVTPVPSTAATGKTPDSESARLKPVDMSHAIHAYSQVENLKLSPQPLIFPKLYPGMPFSQVQNVCNSLNSQVPAEKSHPLQFLKNSAIISPLMPRFAFHSTTNPQNLDKHHVWASYDDFLSTLSSQSSFNLPQLSSEFPSPNMS</sequence>
<dbReference type="InterPro" id="IPR001606">
    <property type="entry name" value="ARID_dom"/>
</dbReference>
<dbReference type="Proteomes" id="UP000261540">
    <property type="component" value="Unplaced"/>
</dbReference>
<dbReference type="GO" id="GO:0006357">
    <property type="term" value="P:regulation of transcription by RNA polymerase II"/>
    <property type="evidence" value="ECO:0007669"/>
    <property type="project" value="TreeGrafter"/>
</dbReference>
<proteinExistence type="inferred from homology"/>
<organism evidence="11 12">
    <name type="scientific">Paramormyrops kingsleyae</name>
    <dbReference type="NCBI Taxonomy" id="1676925"/>
    <lineage>
        <taxon>Eukaryota</taxon>
        <taxon>Metazoa</taxon>
        <taxon>Chordata</taxon>
        <taxon>Craniata</taxon>
        <taxon>Vertebrata</taxon>
        <taxon>Euteleostomi</taxon>
        <taxon>Actinopterygii</taxon>
        <taxon>Neopterygii</taxon>
        <taxon>Teleostei</taxon>
        <taxon>Osteoglossocephala</taxon>
        <taxon>Osteoglossomorpha</taxon>
        <taxon>Osteoglossiformes</taxon>
        <taxon>Mormyridae</taxon>
        <taxon>Paramormyrops</taxon>
    </lineage>
</organism>
<keyword evidence="6" id="KW-0010">Activator</keyword>
<reference evidence="11" key="2">
    <citation type="submission" date="2025-09" db="UniProtKB">
        <authorList>
            <consortium name="Ensembl"/>
        </authorList>
    </citation>
    <scope>IDENTIFICATION</scope>
</reference>